<sequence>MEEQIVESVRAGLKGFEIGDFHLGLSFPQMPYYQYFSHSDIEVRRYSIATFVVRLGNWKEGSSFHFSHTERIKLNQPELEVYIQTFLKSKEMIKKDFPSMYQHVLFFSKILLEGSATRGQTWKFRMAYPLKKELKNEIDFNLNVKSTLLSTKYLLKEFQLQPFFSSDYFDISGGI</sequence>
<organism evidence="1 2">
    <name type="scientific">Psychrobacillus glaciei</name>
    <dbReference type="NCBI Taxonomy" id="2283160"/>
    <lineage>
        <taxon>Bacteria</taxon>
        <taxon>Bacillati</taxon>
        <taxon>Bacillota</taxon>
        <taxon>Bacilli</taxon>
        <taxon>Bacillales</taxon>
        <taxon>Bacillaceae</taxon>
        <taxon>Psychrobacillus</taxon>
    </lineage>
</organism>
<name>A0A5J6SR21_9BACI</name>
<proteinExistence type="predicted"/>
<gene>
    <name evidence="1" type="ORF">PB01_10665</name>
</gene>
<evidence type="ECO:0000313" key="1">
    <source>
        <dbReference type="EMBL" id="QFF99254.1"/>
    </source>
</evidence>
<dbReference type="RefSeq" id="WP_151700180.1">
    <property type="nucleotide sequence ID" value="NZ_CP031223.1"/>
</dbReference>
<dbReference type="AlphaFoldDB" id="A0A5J6SR21"/>
<accession>A0A5J6SR21</accession>
<reference evidence="1 2" key="1">
    <citation type="submission" date="2018-07" db="EMBL/GenBank/DDBJ databases">
        <title>Complete genome sequence of Psychrobacillus sp. PB01, isolated from iceberg, and comparative genome analysis of Psychrobacillus strains.</title>
        <authorList>
            <person name="Lee P.C."/>
        </authorList>
    </citation>
    <scope>NUCLEOTIDE SEQUENCE [LARGE SCALE GENOMIC DNA]</scope>
    <source>
        <strain evidence="1 2">PB01</strain>
    </source>
</reference>
<dbReference type="KEGG" id="psyo:PB01_10665"/>
<evidence type="ECO:0000313" key="2">
    <source>
        <dbReference type="Proteomes" id="UP000325517"/>
    </source>
</evidence>
<dbReference type="Proteomes" id="UP000325517">
    <property type="component" value="Chromosome"/>
</dbReference>
<dbReference type="EMBL" id="CP031223">
    <property type="protein sequence ID" value="QFF99254.1"/>
    <property type="molecule type" value="Genomic_DNA"/>
</dbReference>
<keyword evidence="2" id="KW-1185">Reference proteome</keyword>
<protein>
    <submittedName>
        <fullName evidence="1">Uncharacterized protein</fullName>
    </submittedName>
</protein>
<dbReference type="OrthoDB" id="2740089at2"/>